<dbReference type="AlphaFoldDB" id="A0A6B4JLY5"/>
<name>A0A6B4JLY5_CLOBO</name>
<proteinExistence type="predicted"/>
<evidence type="ECO:0000313" key="1">
    <source>
        <dbReference type="EMBL" id="NFV27454.1"/>
    </source>
</evidence>
<dbReference type="EMBL" id="SXFB01000015">
    <property type="protein sequence ID" value="NFV27454.1"/>
    <property type="molecule type" value="Genomic_DNA"/>
</dbReference>
<comment type="caution">
    <text evidence="1">The sequence shown here is derived from an EMBL/GenBank/DDBJ whole genome shotgun (WGS) entry which is preliminary data.</text>
</comment>
<protein>
    <submittedName>
        <fullName evidence="1">Uncharacterized protein</fullName>
    </submittedName>
</protein>
<accession>A0A6B4JLY5</accession>
<gene>
    <name evidence="1" type="ORF">FDG31_15060</name>
</gene>
<organism evidence="1 2">
    <name type="scientific">Clostridium botulinum</name>
    <dbReference type="NCBI Taxonomy" id="1491"/>
    <lineage>
        <taxon>Bacteria</taxon>
        <taxon>Bacillati</taxon>
        <taxon>Bacillota</taxon>
        <taxon>Clostridia</taxon>
        <taxon>Eubacteriales</taxon>
        <taxon>Clostridiaceae</taxon>
        <taxon>Clostridium</taxon>
    </lineage>
</organism>
<evidence type="ECO:0000313" key="2">
    <source>
        <dbReference type="Proteomes" id="UP000486903"/>
    </source>
</evidence>
<dbReference type="RefSeq" id="WP_003374119.1">
    <property type="nucleotide sequence ID" value="NZ_JACBBA010000002.1"/>
</dbReference>
<sequence>MKRYLNKALIYQWFNSAKFAIIAGILFWGLYANFLIADVYRSEMYNIQRLASNSFRTVGLEQYFILGLIFLVIYVLTFGNNKRNTEIFLCSGPYTKKQIKFNEFLCYLMTLGTFVLTYLYIAITFFIRNKESFVMINGYTTIIMIEIIRIILFGILGIIIMLIIESMFSNSMVGIVFMIIIPISFVFSIIRKFDNYYCMWINRVMVREYTGEEFNSVRSCGLIEGYTSANEIRMRNLFIASFILIMIIIISLFILNYVQRKNSLETNIGFFGSAWSKNIIIIYLPIAFGIILSDLIFGRYKDRFMESYYLVQKVSVKEYLIGFGVDFGLAAIVGIIIYMIIKKISKKLA</sequence>
<reference evidence="1 2" key="1">
    <citation type="submission" date="2019-04" db="EMBL/GenBank/DDBJ databases">
        <title>Genome sequencing of Clostridium botulinum Groups I-IV and Clostridium butyricum.</title>
        <authorList>
            <person name="Brunt J."/>
            <person name="Van Vliet A.H.M."/>
            <person name="Stringer S.C."/>
            <person name="Carter A.T."/>
            <person name="Peck M.W."/>
        </authorList>
    </citation>
    <scope>NUCLEOTIDE SEQUENCE [LARGE SCALE GENOMIC DNA]</scope>
    <source>
        <strain evidence="1 2">BL81</strain>
    </source>
</reference>
<dbReference type="Proteomes" id="UP000486903">
    <property type="component" value="Unassembled WGS sequence"/>
</dbReference>